<dbReference type="Pfam" id="PF13400">
    <property type="entry name" value="Tad"/>
    <property type="match status" value="1"/>
</dbReference>
<organism evidence="3 4">
    <name type="scientific">Pseudarthrobacter oxydans</name>
    <name type="common">Arthrobacter oxydans</name>
    <dbReference type="NCBI Taxonomy" id="1671"/>
    <lineage>
        <taxon>Bacteria</taxon>
        <taxon>Bacillati</taxon>
        <taxon>Actinomycetota</taxon>
        <taxon>Actinomycetes</taxon>
        <taxon>Micrococcales</taxon>
        <taxon>Micrococcaceae</taxon>
        <taxon>Pseudarthrobacter</taxon>
    </lineage>
</organism>
<dbReference type="InterPro" id="IPR028087">
    <property type="entry name" value="Tad_N"/>
</dbReference>
<gene>
    <name evidence="3" type="ORF">J2X12_000337</name>
</gene>
<reference evidence="3" key="1">
    <citation type="submission" date="2023-07" db="EMBL/GenBank/DDBJ databases">
        <title>Sorghum-associated microbial communities from plants grown in Nebraska, USA.</title>
        <authorList>
            <person name="Schachtman D."/>
        </authorList>
    </citation>
    <scope>NUCLEOTIDE SEQUENCE</scope>
    <source>
        <strain evidence="3">BE261</strain>
    </source>
</reference>
<evidence type="ECO:0000256" key="1">
    <source>
        <dbReference type="SAM" id="Phobius"/>
    </source>
</evidence>
<evidence type="ECO:0000259" key="2">
    <source>
        <dbReference type="Pfam" id="PF13400"/>
    </source>
</evidence>
<dbReference type="Proteomes" id="UP001262032">
    <property type="component" value="Unassembled WGS sequence"/>
</dbReference>
<feature type="transmembrane region" description="Helical" evidence="1">
    <location>
        <begin position="20"/>
        <end position="44"/>
    </location>
</feature>
<accession>A0AAW8N5S4</accession>
<feature type="domain" description="Putative Flp pilus-assembly TadG-like N-terminal" evidence="2">
    <location>
        <begin position="16"/>
        <end position="59"/>
    </location>
</feature>
<evidence type="ECO:0000313" key="3">
    <source>
        <dbReference type="EMBL" id="MDR7162336.1"/>
    </source>
</evidence>
<dbReference type="EMBL" id="JAVDWN010000001">
    <property type="protein sequence ID" value="MDR7162336.1"/>
    <property type="molecule type" value="Genomic_DNA"/>
</dbReference>
<dbReference type="AlphaFoldDB" id="A0AAW8N5S4"/>
<dbReference type="RefSeq" id="WP_310109207.1">
    <property type="nucleotide sequence ID" value="NZ_JAVDTN010000001.1"/>
</dbReference>
<protein>
    <recommendedName>
        <fullName evidence="2">Putative Flp pilus-assembly TadG-like N-terminal domain-containing protein</fullName>
    </recommendedName>
</protein>
<keyword evidence="1" id="KW-0812">Transmembrane</keyword>
<name>A0AAW8N5S4_PSEOX</name>
<evidence type="ECO:0000313" key="4">
    <source>
        <dbReference type="Proteomes" id="UP001262032"/>
    </source>
</evidence>
<comment type="caution">
    <text evidence="3">The sequence shown here is derived from an EMBL/GenBank/DDBJ whole genome shotgun (WGS) entry which is preliminary data.</text>
</comment>
<keyword evidence="1" id="KW-0472">Membrane</keyword>
<dbReference type="GeneID" id="97421045"/>
<proteinExistence type="predicted"/>
<keyword evidence="1" id="KW-1133">Transmembrane helix</keyword>
<sequence length="343" mass="35203">MRRLTFTRVKHDGERGAVSVVVAFMLVALLGFGAMAVDVGMLYAERTQLRNGADAAALAIAQKCAKNESDTNCSATSSLAAGLASGNAVDGLSNIKSAVLEPATRTVTVTASAQEAGHSPNEVSLFFARALGINTAEVTALATAQWGSPEKGPTPFPITVSVCQVRNKTDVMQLLQLHGKNANPDCNYGPSGAAVEGGFGELKQDPGVCGALIDIATSTAGGDTGNNAPPNCDATLLSWAADMNAGKDVILLLPIFNKVTGTGTNAVFGLTTFAAFKVAGWKVGNIGLPYTFRNRAPDVPAALECKEPCRGIIGTFVKYVSLANGYALGPINPDGATVVALGS</sequence>